<dbReference type="InterPro" id="IPR036922">
    <property type="entry name" value="Rieske_2Fe-2S_sf"/>
</dbReference>
<feature type="compositionally biased region" description="Low complexity" evidence="7">
    <location>
        <begin position="48"/>
        <end position="58"/>
    </location>
</feature>
<dbReference type="GO" id="GO:0016020">
    <property type="term" value="C:membrane"/>
    <property type="evidence" value="ECO:0007669"/>
    <property type="project" value="InterPro"/>
</dbReference>
<dbReference type="PANTHER" id="PTHR10134">
    <property type="entry name" value="CYTOCHROME B-C1 COMPLEX SUBUNIT RIESKE, MITOCHONDRIAL"/>
    <property type="match status" value="1"/>
</dbReference>
<evidence type="ECO:0000256" key="5">
    <source>
        <dbReference type="ARBA" id="ARBA00023157"/>
    </source>
</evidence>
<comment type="cofactor">
    <cofactor evidence="6">
        <name>[2Fe-2S] cluster</name>
        <dbReference type="ChEBI" id="CHEBI:190135"/>
    </cofactor>
</comment>
<accession>A0AA49GFR9</accession>
<proteinExistence type="predicted"/>
<dbReference type="InterPro" id="IPR017941">
    <property type="entry name" value="Rieske_2Fe-2S"/>
</dbReference>
<keyword evidence="5" id="KW-1015">Disulfide bond</keyword>
<dbReference type="PRINTS" id="PR00162">
    <property type="entry name" value="RIESKE"/>
</dbReference>
<dbReference type="RefSeq" id="WP_302123604.1">
    <property type="nucleotide sequence ID" value="NZ_CP129968.2"/>
</dbReference>
<evidence type="ECO:0000313" key="9">
    <source>
        <dbReference type="EMBL" id="WKK79577.1"/>
    </source>
</evidence>
<keyword evidence="11" id="KW-1185">Reference proteome</keyword>
<dbReference type="GO" id="GO:0051537">
    <property type="term" value="F:2 iron, 2 sulfur cluster binding"/>
    <property type="evidence" value="ECO:0007669"/>
    <property type="project" value="UniProtKB-KW"/>
</dbReference>
<dbReference type="AlphaFoldDB" id="A0AA49GDE8"/>
<evidence type="ECO:0000256" key="3">
    <source>
        <dbReference type="ARBA" id="ARBA00023004"/>
    </source>
</evidence>
<name>A0AA49GDE8_9BACT</name>
<evidence type="ECO:0000313" key="11">
    <source>
        <dbReference type="Proteomes" id="UP001244443"/>
    </source>
</evidence>
<dbReference type="Pfam" id="PF00355">
    <property type="entry name" value="Rieske"/>
    <property type="match status" value="1"/>
</dbReference>
<dbReference type="EMBL" id="CP129970">
    <property type="protein sequence ID" value="WKK85345.2"/>
    <property type="molecule type" value="Genomic_DNA"/>
</dbReference>
<dbReference type="Proteomes" id="UP001232019">
    <property type="component" value="Chromosome"/>
</dbReference>
<feature type="domain" description="Rieske" evidence="8">
    <location>
        <begin position="102"/>
        <end position="166"/>
    </location>
</feature>
<dbReference type="Gene3D" id="2.102.10.10">
    <property type="entry name" value="Rieske [2Fe-2S] iron-sulphur domain"/>
    <property type="match status" value="1"/>
</dbReference>
<dbReference type="CDD" id="cd03467">
    <property type="entry name" value="Rieske"/>
    <property type="match status" value="1"/>
</dbReference>
<dbReference type="PROSITE" id="PS51296">
    <property type="entry name" value="RIESKE"/>
    <property type="match status" value="1"/>
</dbReference>
<evidence type="ECO:0000256" key="2">
    <source>
        <dbReference type="ARBA" id="ARBA00022723"/>
    </source>
</evidence>
<evidence type="ECO:0000256" key="7">
    <source>
        <dbReference type="SAM" id="MobiDB-lite"/>
    </source>
</evidence>
<evidence type="ECO:0000259" key="8">
    <source>
        <dbReference type="PROSITE" id="PS51296"/>
    </source>
</evidence>
<dbReference type="GO" id="GO:0046872">
    <property type="term" value="F:metal ion binding"/>
    <property type="evidence" value="ECO:0007669"/>
    <property type="project" value="UniProtKB-KW"/>
</dbReference>
<feature type="region of interest" description="Disordered" evidence="7">
    <location>
        <begin position="44"/>
        <end position="66"/>
    </location>
</feature>
<keyword evidence="4" id="KW-0411">Iron-sulfur</keyword>
<evidence type="ECO:0000256" key="1">
    <source>
        <dbReference type="ARBA" id="ARBA00022714"/>
    </source>
</evidence>
<protein>
    <submittedName>
        <fullName evidence="9">Rieske (2Fe-2S) protein</fullName>
    </submittedName>
</protein>
<evidence type="ECO:0000256" key="4">
    <source>
        <dbReference type="ARBA" id="ARBA00023014"/>
    </source>
</evidence>
<evidence type="ECO:0000313" key="10">
    <source>
        <dbReference type="EMBL" id="WKK85345.2"/>
    </source>
</evidence>
<keyword evidence="2" id="KW-0479">Metal-binding</keyword>
<dbReference type="Proteomes" id="UP001244443">
    <property type="component" value="Chromosome"/>
</dbReference>
<organism evidence="9">
    <name type="scientific">Marivirga arenosa</name>
    <dbReference type="NCBI Taxonomy" id="3059076"/>
    <lineage>
        <taxon>Bacteria</taxon>
        <taxon>Pseudomonadati</taxon>
        <taxon>Bacteroidota</taxon>
        <taxon>Cytophagia</taxon>
        <taxon>Cytophagales</taxon>
        <taxon>Marivirgaceae</taxon>
        <taxon>Marivirga</taxon>
    </lineage>
</organism>
<sequence length="168" mass="18004">MEKIKTRIKKGSLTEERRDFLKKAGGFAVMSMFGLSFFTSCSDENDPTPDNNSSNPTDGGNTTEGIQIDGNTITIDLTVIDELNSNGGWVLIEEAQTLVVNDGEIKALTSVCTHSGCDKDWSLQGGNFVCSCHGSVFTTDGEVVSGPANGDLQKFSVIVEEDIVTITK</sequence>
<dbReference type="InterPro" id="IPR014349">
    <property type="entry name" value="Rieske_Fe-S_prot"/>
</dbReference>
<dbReference type="KEGG" id="marp:QYS47_19690"/>
<dbReference type="SUPFAM" id="SSF50022">
    <property type="entry name" value="ISP domain"/>
    <property type="match status" value="1"/>
</dbReference>
<accession>A0AA49GDE8</accession>
<keyword evidence="3" id="KW-0408">Iron</keyword>
<dbReference type="InterPro" id="IPR005805">
    <property type="entry name" value="Rieske_Fe-S_prot_C"/>
</dbReference>
<gene>
    <name evidence="9" type="ORF">QYS47_19690</name>
    <name evidence="10" type="ORF">QYS48_25990</name>
</gene>
<keyword evidence="1" id="KW-0001">2Fe-2S</keyword>
<evidence type="ECO:0000256" key="6">
    <source>
        <dbReference type="ARBA" id="ARBA00034078"/>
    </source>
</evidence>
<reference evidence="9 11" key="1">
    <citation type="submission" date="2023-08" db="EMBL/GenBank/DDBJ databases">
        <title>Comparative genomics and taxonomic characterization of three novel marine species of genus Marivirga.</title>
        <authorList>
            <person name="Muhammad N."/>
            <person name="Kim S.-G."/>
        </authorList>
    </citation>
    <scope>NUCLEOTIDE SEQUENCE</scope>
    <source>
        <strain evidence="10 11">ABR2-2</strain>
        <strain evidence="9">BKB1-2</strain>
    </source>
</reference>
<dbReference type="EMBL" id="CP129968">
    <property type="protein sequence ID" value="WKK79577.1"/>
    <property type="molecule type" value="Genomic_DNA"/>
</dbReference>